<name>L7LMK8_9ACTN</name>
<evidence type="ECO:0000313" key="3">
    <source>
        <dbReference type="Proteomes" id="UP000035083"/>
    </source>
</evidence>
<dbReference type="InterPro" id="IPR001387">
    <property type="entry name" value="Cro/C1-type_HTH"/>
</dbReference>
<protein>
    <recommendedName>
        <fullName evidence="1">HTH cro/C1-type domain-containing protein</fullName>
    </recommendedName>
</protein>
<dbReference type="EMBL" id="BANU01000033">
    <property type="protein sequence ID" value="GAC62375.1"/>
    <property type="molecule type" value="Genomic_DNA"/>
</dbReference>
<dbReference type="Gene3D" id="1.10.260.40">
    <property type="entry name" value="lambda repressor-like DNA-binding domains"/>
    <property type="match status" value="1"/>
</dbReference>
<feature type="domain" description="HTH cro/C1-type" evidence="1">
    <location>
        <begin position="16"/>
        <end position="76"/>
    </location>
</feature>
<dbReference type="SMART" id="SM00530">
    <property type="entry name" value="HTH_XRE"/>
    <property type="match status" value="1"/>
</dbReference>
<evidence type="ECO:0000259" key="1">
    <source>
        <dbReference type="PROSITE" id="PS50943"/>
    </source>
</evidence>
<dbReference type="CDD" id="cd00093">
    <property type="entry name" value="HTH_XRE"/>
    <property type="match status" value="1"/>
</dbReference>
<dbReference type="Pfam" id="PF01381">
    <property type="entry name" value="HTH_3"/>
    <property type="match status" value="1"/>
</dbReference>
<sequence>MLRDLGATSWAVAYHLRAVRTERGISLRGLSSLMKEVEYPMSHATLSEIERGDRRVTVDDLTALAAALGIAPIAFLLPVPRDGDADPNETARLTGTPEVPLRQLTDWVRGESPLKDEDDSYAVETFRRASLPRWLWKG</sequence>
<comment type="caution">
    <text evidence="2">The sequence shown here is derived from an EMBL/GenBank/DDBJ whole genome shotgun (WGS) entry which is preliminary data.</text>
</comment>
<keyword evidence="3" id="KW-1185">Reference proteome</keyword>
<dbReference type="AlphaFoldDB" id="L7LMK8"/>
<proteinExistence type="predicted"/>
<accession>L7LMK8</accession>
<dbReference type="GO" id="GO:0003677">
    <property type="term" value="F:DNA binding"/>
    <property type="evidence" value="ECO:0007669"/>
    <property type="project" value="InterPro"/>
</dbReference>
<evidence type="ECO:0000313" key="2">
    <source>
        <dbReference type="EMBL" id="GAC62375.1"/>
    </source>
</evidence>
<dbReference type="RefSeq" id="WP_006897781.1">
    <property type="nucleotide sequence ID" value="NZ_BANU01000033.1"/>
</dbReference>
<dbReference type="PROSITE" id="PS50943">
    <property type="entry name" value="HTH_CROC1"/>
    <property type="match status" value="1"/>
</dbReference>
<dbReference type="SUPFAM" id="SSF47413">
    <property type="entry name" value="lambda repressor-like DNA-binding domains"/>
    <property type="match status" value="1"/>
</dbReference>
<dbReference type="InterPro" id="IPR010982">
    <property type="entry name" value="Lambda_DNA-bd_dom_sf"/>
</dbReference>
<reference evidence="2 3" key="1">
    <citation type="submission" date="2012-12" db="EMBL/GenBank/DDBJ databases">
        <title>Whole genome shotgun sequence of Gordonia sihwensis NBRC 108236.</title>
        <authorList>
            <person name="Yoshida I."/>
            <person name="Hosoyama A."/>
            <person name="Tsuchikane K."/>
            <person name="Ando Y."/>
            <person name="Baba S."/>
            <person name="Ohji S."/>
            <person name="Hamada M."/>
            <person name="Tamura T."/>
            <person name="Yamazoe A."/>
            <person name="Yamazaki S."/>
            <person name="Fujita N."/>
        </authorList>
    </citation>
    <scope>NUCLEOTIDE SEQUENCE [LARGE SCALE GENOMIC DNA]</scope>
    <source>
        <strain evidence="2 3">NBRC 108236</strain>
    </source>
</reference>
<gene>
    <name evidence="2" type="ORF">GSI01S_33_00610</name>
</gene>
<dbReference type="Proteomes" id="UP000035083">
    <property type="component" value="Unassembled WGS sequence"/>
</dbReference>
<organism evidence="2 3">
    <name type="scientific">Gordonia sihwensis NBRC 108236</name>
    <dbReference type="NCBI Taxonomy" id="1223544"/>
    <lineage>
        <taxon>Bacteria</taxon>
        <taxon>Bacillati</taxon>
        <taxon>Actinomycetota</taxon>
        <taxon>Actinomycetes</taxon>
        <taxon>Mycobacteriales</taxon>
        <taxon>Gordoniaceae</taxon>
        <taxon>Gordonia</taxon>
    </lineage>
</organism>